<feature type="transmembrane region" description="Helical" evidence="8">
    <location>
        <begin position="77"/>
        <end position="97"/>
    </location>
</feature>
<dbReference type="InterPro" id="IPR050539">
    <property type="entry name" value="ThrE_Dicarb/AminoAcid_Exp"/>
</dbReference>
<evidence type="ECO:0000259" key="9">
    <source>
        <dbReference type="Pfam" id="PF12821"/>
    </source>
</evidence>
<feature type="transmembrane region" description="Helical" evidence="8">
    <location>
        <begin position="6"/>
        <end position="21"/>
    </location>
</feature>
<comment type="similarity">
    <text evidence="7">Belongs to the ThrE exporter (TC 2.A.79) family.</text>
</comment>
<keyword evidence="4 8" id="KW-0812">Transmembrane</keyword>
<evidence type="ECO:0000256" key="5">
    <source>
        <dbReference type="ARBA" id="ARBA00022989"/>
    </source>
</evidence>
<dbReference type="RefSeq" id="WP_079590067.1">
    <property type="nucleotide sequence ID" value="NZ_FUYN01000005.1"/>
</dbReference>
<evidence type="ECO:0000256" key="2">
    <source>
        <dbReference type="ARBA" id="ARBA00022475"/>
    </source>
</evidence>
<keyword evidence="11" id="KW-1185">Reference proteome</keyword>
<evidence type="ECO:0000313" key="11">
    <source>
        <dbReference type="Proteomes" id="UP000243406"/>
    </source>
</evidence>
<organism evidence="10 11">
    <name type="scientific">Acetoanaerobium noterae</name>
    <dbReference type="NCBI Taxonomy" id="745369"/>
    <lineage>
        <taxon>Bacteria</taxon>
        <taxon>Bacillati</taxon>
        <taxon>Bacillota</taxon>
        <taxon>Clostridia</taxon>
        <taxon>Peptostreptococcales</taxon>
        <taxon>Filifactoraceae</taxon>
        <taxon>Acetoanaerobium</taxon>
    </lineage>
</organism>
<sequence length="151" mass="16033">MSLILHFIYSFFATVGFAVVFNTPKKSLIYGGLCGGTGWTVYTALQPLISPAPANLIAAISVAALGELFARINKNPVTAFVIPGIIPLVPGYGIYSTMLNLLQNNLEQGLSLGLNTIFNSGAIAIGVILVSSIAKILKRKNSKKPMTLPRI</sequence>
<name>A0A1T5CLD4_9FIRM</name>
<evidence type="ECO:0000256" key="1">
    <source>
        <dbReference type="ARBA" id="ARBA00004651"/>
    </source>
</evidence>
<evidence type="ECO:0000256" key="6">
    <source>
        <dbReference type="ARBA" id="ARBA00023136"/>
    </source>
</evidence>
<dbReference type="AlphaFoldDB" id="A0A1T5CLD4"/>
<dbReference type="EMBL" id="FUYN01000005">
    <property type="protein sequence ID" value="SKB60249.1"/>
    <property type="molecule type" value="Genomic_DNA"/>
</dbReference>
<dbReference type="OrthoDB" id="9810047at2"/>
<dbReference type="PANTHER" id="PTHR34390">
    <property type="entry name" value="UPF0442 PROTEIN YJJB-RELATED"/>
    <property type="match status" value="1"/>
</dbReference>
<evidence type="ECO:0000256" key="8">
    <source>
        <dbReference type="SAM" id="Phobius"/>
    </source>
</evidence>
<dbReference type="Proteomes" id="UP000243406">
    <property type="component" value="Unassembled WGS sequence"/>
</dbReference>
<reference evidence="11" key="1">
    <citation type="submission" date="2017-02" db="EMBL/GenBank/DDBJ databases">
        <authorList>
            <person name="Varghese N."/>
            <person name="Submissions S."/>
        </authorList>
    </citation>
    <scope>NUCLEOTIDE SEQUENCE [LARGE SCALE GENOMIC DNA]</scope>
    <source>
        <strain evidence="11">ATCC 35199</strain>
    </source>
</reference>
<gene>
    <name evidence="10" type="ORF">SAMN02745120_2264</name>
</gene>
<feature type="domain" description="Threonine/Serine exporter ThrE" evidence="9">
    <location>
        <begin position="7"/>
        <end position="133"/>
    </location>
</feature>
<accession>A0A1T5CLD4</accession>
<evidence type="ECO:0000256" key="3">
    <source>
        <dbReference type="ARBA" id="ARBA00022519"/>
    </source>
</evidence>
<dbReference type="InterPro" id="IPR024528">
    <property type="entry name" value="ThrE_2"/>
</dbReference>
<feature type="transmembrane region" description="Helical" evidence="8">
    <location>
        <begin position="117"/>
        <end position="137"/>
    </location>
</feature>
<comment type="subcellular location">
    <subcellularLocation>
        <location evidence="1">Cell membrane</location>
        <topology evidence="1">Multi-pass membrane protein</topology>
    </subcellularLocation>
</comment>
<dbReference type="GO" id="GO:0015744">
    <property type="term" value="P:succinate transport"/>
    <property type="evidence" value="ECO:0007669"/>
    <property type="project" value="TreeGrafter"/>
</dbReference>
<evidence type="ECO:0000313" key="10">
    <source>
        <dbReference type="EMBL" id="SKB60249.1"/>
    </source>
</evidence>
<dbReference type="Pfam" id="PF12821">
    <property type="entry name" value="ThrE_2"/>
    <property type="match status" value="1"/>
</dbReference>
<protein>
    <submittedName>
        <fullName evidence="10">Uncharacterized membrane protein YjjB, DUF3815 family</fullName>
    </submittedName>
</protein>
<dbReference type="PANTHER" id="PTHR34390:SF1">
    <property type="entry name" value="SUCCINATE TRANSPORTER SUBUNIT YJJB-RELATED"/>
    <property type="match status" value="1"/>
</dbReference>
<proteinExistence type="inferred from homology"/>
<evidence type="ECO:0000256" key="4">
    <source>
        <dbReference type="ARBA" id="ARBA00022692"/>
    </source>
</evidence>
<feature type="transmembrane region" description="Helical" evidence="8">
    <location>
        <begin position="28"/>
        <end position="45"/>
    </location>
</feature>
<keyword evidence="2" id="KW-1003">Cell membrane</keyword>
<keyword evidence="3" id="KW-0997">Cell inner membrane</keyword>
<dbReference type="GO" id="GO:0005886">
    <property type="term" value="C:plasma membrane"/>
    <property type="evidence" value="ECO:0007669"/>
    <property type="project" value="UniProtKB-SubCell"/>
</dbReference>
<feature type="transmembrane region" description="Helical" evidence="8">
    <location>
        <begin position="51"/>
        <end position="70"/>
    </location>
</feature>
<evidence type="ECO:0000256" key="7">
    <source>
        <dbReference type="ARBA" id="ARBA00034125"/>
    </source>
</evidence>
<keyword evidence="6 8" id="KW-0472">Membrane</keyword>
<keyword evidence="5 8" id="KW-1133">Transmembrane helix</keyword>